<organism evidence="3 4">
    <name type="scientific">Clostridium thermobutyricum DSM 4928</name>
    <dbReference type="NCBI Taxonomy" id="1121339"/>
    <lineage>
        <taxon>Bacteria</taxon>
        <taxon>Bacillati</taxon>
        <taxon>Bacillota</taxon>
        <taxon>Clostridia</taxon>
        <taxon>Eubacteriales</taxon>
        <taxon>Clostridiaceae</taxon>
        <taxon>Clostridium</taxon>
    </lineage>
</organism>
<keyword evidence="3" id="KW-0645">Protease</keyword>
<comment type="caution">
    <text evidence="3">The sequence shown here is derived from an EMBL/GenBank/DDBJ whole genome shotgun (WGS) entry which is preliminary data.</text>
</comment>
<dbReference type="Pfam" id="PF02517">
    <property type="entry name" value="Rce1-like"/>
    <property type="match status" value="1"/>
</dbReference>
<feature type="transmembrane region" description="Helical" evidence="1">
    <location>
        <begin position="61"/>
        <end position="84"/>
    </location>
</feature>
<dbReference type="EMBL" id="LTAY01000059">
    <property type="protein sequence ID" value="OPX46985.1"/>
    <property type="molecule type" value="Genomic_DNA"/>
</dbReference>
<feature type="transmembrane region" description="Helical" evidence="1">
    <location>
        <begin position="241"/>
        <end position="263"/>
    </location>
</feature>
<protein>
    <submittedName>
        <fullName evidence="3">CAAX amino terminal protease self-immunity</fullName>
    </submittedName>
</protein>
<feature type="transmembrane region" description="Helical" evidence="1">
    <location>
        <begin position="138"/>
        <end position="156"/>
    </location>
</feature>
<feature type="transmembrane region" description="Helical" evidence="1">
    <location>
        <begin position="275"/>
        <end position="294"/>
    </location>
</feature>
<dbReference type="GO" id="GO:0080120">
    <property type="term" value="P:CAAX-box protein maturation"/>
    <property type="evidence" value="ECO:0007669"/>
    <property type="project" value="UniProtKB-ARBA"/>
</dbReference>
<dbReference type="OrthoDB" id="324900at2"/>
<feature type="domain" description="CAAX prenyl protease 2/Lysostaphin resistance protein A-like" evidence="2">
    <location>
        <begin position="146"/>
        <end position="237"/>
    </location>
</feature>
<reference evidence="3 4" key="1">
    <citation type="submission" date="2016-02" db="EMBL/GenBank/DDBJ databases">
        <title>Genome sequence of Clostridium thermobutyricum DSM 4928.</title>
        <authorList>
            <person name="Poehlein A."/>
            <person name="Daniel R."/>
        </authorList>
    </citation>
    <scope>NUCLEOTIDE SEQUENCE [LARGE SCALE GENOMIC DNA]</scope>
    <source>
        <strain evidence="3 4">DSM 4928</strain>
    </source>
</reference>
<name>A0A1V4SU55_9CLOT</name>
<dbReference type="AlphaFoldDB" id="A0A1V4SU55"/>
<keyword evidence="1" id="KW-1133">Transmembrane helix</keyword>
<dbReference type="PANTHER" id="PTHR39430:SF1">
    <property type="entry name" value="PROTEASE"/>
    <property type="match status" value="1"/>
</dbReference>
<feature type="transmembrane region" description="Helical" evidence="1">
    <location>
        <begin position="168"/>
        <end position="193"/>
    </location>
</feature>
<keyword evidence="3" id="KW-0378">Hydrolase</keyword>
<gene>
    <name evidence="3" type="ORF">CLTHE_22230</name>
</gene>
<dbReference type="GO" id="GO:0006508">
    <property type="term" value="P:proteolysis"/>
    <property type="evidence" value="ECO:0007669"/>
    <property type="project" value="UniProtKB-KW"/>
</dbReference>
<dbReference type="PANTHER" id="PTHR39430">
    <property type="entry name" value="MEMBRANE-ASSOCIATED PROTEASE-RELATED"/>
    <property type="match status" value="1"/>
</dbReference>
<dbReference type="Proteomes" id="UP000191448">
    <property type="component" value="Unassembled WGS sequence"/>
</dbReference>
<feature type="transmembrane region" description="Helical" evidence="1">
    <location>
        <begin position="20"/>
        <end position="49"/>
    </location>
</feature>
<dbReference type="GO" id="GO:0004175">
    <property type="term" value="F:endopeptidase activity"/>
    <property type="evidence" value="ECO:0007669"/>
    <property type="project" value="UniProtKB-ARBA"/>
</dbReference>
<evidence type="ECO:0000256" key="1">
    <source>
        <dbReference type="SAM" id="Phobius"/>
    </source>
</evidence>
<evidence type="ECO:0000259" key="2">
    <source>
        <dbReference type="Pfam" id="PF02517"/>
    </source>
</evidence>
<accession>A0A1V4SU55</accession>
<evidence type="ECO:0000313" key="3">
    <source>
        <dbReference type="EMBL" id="OPX46985.1"/>
    </source>
</evidence>
<proteinExistence type="predicted"/>
<dbReference type="RefSeq" id="WP_080023484.1">
    <property type="nucleotide sequence ID" value="NZ_LTAY01000059.1"/>
</dbReference>
<keyword evidence="1" id="KW-0812">Transmembrane</keyword>
<feature type="transmembrane region" description="Helical" evidence="1">
    <location>
        <begin position="105"/>
        <end position="126"/>
    </location>
</feature>
<evidence type="ECO:0000313" key="4">
    <source>
        <dbReference type="Proteomes" id="UP000191448"/>
    </source>
</evidence>
<sequence length="299" mass="32666">MGNLFNLNSNIFKGAKEGKLSSVIFTLLSPVIIIILSSIPVTLIGRAIFSFVKDIKFIQTYMYQIMLILNTGSAIIICFLIVKFKEKRSIKGMGFGLRKKAISDYLEGFALGIIMIGIAWIGIILFGNSLFELQLKNISKASFIMPFLLMLLAWIIQGASEEIMLRGYMLPVLGVKVGPKFAICASSLIFSGLHLSNNGITPLSIVNLVLFGVFAAFYAIKNENLWGICALHSSWNFAQQNIFGTLVSGGAVYDSSLISTTYLENNLINGGTFGPEGGIMVTIVLLVAITVQILQSRKK</sequence>
<feature type="transmembrane region" description="Helical" evidence="1">
    <location>
        <begin position="199"/>
        <end position="220"/>
    </location>
</feature>
<dbReference type="InterPro" id="IPR003675">
    <property type="entry name" value="Rce1/LyrA-like_dom"/>
</dbReference>
<keyword evidence="1" id="KW-0472">Membrane</keyword>